<proteinExistence type="predicted"/>
<protein>
    <submittedName>
        <fullName evidence="1">Uncharacterized protein</fullName>
    </submittedName>
</protein>
<name>A0A5S9MCN2_BACIA</name>
<dbReference type="AlphaFoldDB" id="A0A5S9MCN2"/>
<dbReference type="Proteomes" id="UP000464658">
    <property type="component" value="Chromosome"/>
</dbReference>
<organism evidence="1 2">
    <name type="scientific">Bacillus safensis</name>
    <dbReference type="NCBI Taxonomy" id="561879"/>
    <lineage>
        <taxon>Bacteria</taxon>
        <taxon>Bacillati</taxon>
        <taxon>Bacillota</taxon>
        <taxon>Bacilli</taxon>
        <taxon>Bacillales</taxon>
        <taxon>Bacillaceae</taxon>
        <taxon>Bacillus</taxon>
    </lineage>
</organism>
<gene>
    <name evidence="1" type="ORF">BsIDN1_39500</name>
</gene>
<sequence length="52" mass="6010">MIHKLHSKVDMKELILSGNMNEPPSFEHVTSTYEKAQFLKDVEKIKRIHSSG</sequence>
<accession>A0A5S9MCN2</accession>
<reference evidence="1 2" key="1">
    <citation type="submission" date="2019-12" db="EMBL/GenBank/DDBJ databases">
        <title>Full genome sequence of a Bacillus safensis strain isolated from commercially available natto in Indonesia.</title>
        <authorList>
            <person name="Yoshida M."/>
            <person name="Uomi M."/>
            <person name="Waturangi D."/>
            <person name="Ekaputri J.J."/>
            <person name="Setiamarga D.H.E."/>
        </authorList>
    </citation>
    <scope>NUCLEOTIDE SEQUENCE [LARGE SCALE GENOMIC DNA]</scope>
    <source>
        <strain evidence="1 2">IDN1</strain>
    </source>
</reference>
<dbReference type="EMBL" id="AP021906">
    <property type="protein sequence ID" value="BBP90332.1"/>
    <property type="molecule type" value="Genomic_DNA"/>
</dbReference>
<evidence type="ECO:0000313" key="2">
    <source>
        <dbReference type="Proteomes" id="UP000464658"/>
    </source>
</evidence>
<evidence type="ECO:0000313" key="1">
    <source>
        <dbReference type="EMBL" id="BBP90332.1"/>
    </source>
</evidence>